<keyword evidence="3" id="KW-1185">Reference proteome</keyword>
<feature type="transmembrane region" description="Helical" evidence="1">
    <location>
        <begin position="7"/>
        <end position="28"/>
    </location>
</feature>
<evidence type="ECO:0000313" key="3">
    <source>
        <dbReference type="Proteomes" id="UP000536604"/>
    </source>
</evidence>
<gene>
    <name evidence="2" type="ORF">FHS13_004080</name>
</gene>
<proteinExistence type="predicted"/>
<dbReference type="AlphaFoldDB" id="A0A841J071"/>
<evidence type="ECO:0000256" key="1">
    <source>
        <dbReference type="SAM" id="Phobius"/>
    </source>
</evidence>
<keyword evidence="1" id="KW-0812">Transmembrane</keyword>
<evidence type="ECO:0000313" key="2">
    <source>
        <dbReference type="EMBL" id="MBB6122095.1"/>
    </source>
</evidence>
<name>A0A841J071_9ACTN</name>
<keyword evidence="1" id="KW-1133">Transmembrane helix</keyword>
<sequence>MSGMKGLFVIVGVMMGFILLLAFVSMSVS</sequence>
<organism evidence="2 3">
    <name type="scientific">Nocardiopsis algeriensis</name>
    <dbReference type="NCBI Taxonomy" id="1478215"/>
    <lineage>
        <taxon>Bacteria</taxon>
        <taxon>Bacillati</taxon>
        <taxon>Actinomycetota</taxon>
        <taxon>Actinomycetes</taxon>
        <taxon>Streptosporangiales</taxon>
        <taxon>Nocardiopsidaceae</taxon>
        <taxon>Nocardiopsis</taxon>
    </lineage>
</organism>
<dbReference type="Proteomes" id="UP000536604">
    <property type="component" value="Unassembled WGS sequence"/>
</dbReference>
<dbReference type="EMBL" id="JACHJO010000014">
    <property type="protein sequence ID" value="MBB6122095.1"/>
    <property type="molecule type" value="Genomic_DNA"/>
</dbReference>
<keyword evidence="1" id="KW-0472">Membrane</keyword>
<protein>
    <submittedName>
        <fullName evidence="2">Uncharacterized protein</fullName>
    </submittedName>
</protein>
<comment type="caution">
    <text evidence="2">The sequence shown here is derived from an EMBL/GenBank/DDBJ whole genome shotgun (WGS) entry which is preliminary data.</text>
</comment>
<reference evidence="2 3" key="1">
    <citation type="submission" date="2020-08" db="EMBL/GenBank/DDBJ databases">
        <title>Genomic Encyclopedia of Type Strains, Phase III (KMG-III): the genomes of soil and plant-associated and newly described type strains.</title>
        <authorList>
            <person name="Whitman W."/>
        </authorList>
    </citation>
    <scope>NUCLEOTIDE SEQUENCE [LARGE SCALE GENOMIC DNA]</scope>
    <source>
        <strain evidence="2 3">CECT 8712</strain>
    </source>
</reference>
<accession>A0A841J071</accession>